<dbReference type="Gene3D" id="4.10.240.10">
    <property type="entry name" value="Zn(2)-C6 fungal-type DNA-binding domain"/>
    <property type="match status" value="1"/>
</dbReference>
<dbReference type="GO" id="GO:0008270">
    <property type="term" value="F:zinc ion binding"/>
    <property type="evidence" value="ECO:0007669"/>
    <property type="project" value="InterPro"/>
</dbReference>
<reference evidence="5" key="2">
    <citation type="submission" date="2020-04" db="EMBL/GenBank/DDBJ databases">
        <authorList>
            <consortium name="NCBI Genome Project"/>
        </authorList>
    </citation>
    <scope>NUCLEOTIDE SEQUENCE</scope>
    <source>
        <strain evidence="5">CBS 342.82</strain>
    </source>
</reference>
<dbReference type="InterPro" id="IPR036864">
    <property type="entry name" value="Zn2-C6_fun-type_DNA-bd_sf"/>
</dbReference>
<dbReference type="GeneID" id="54362787"/>
<dbReference type="PANTHER" id="PTHR47657">
    <property type="entry name" value="STEROL REGULATORY ELEMENT-BINDING PROTEIN ECM22"/>
    <property type="match status" value="1"/>
</dbReference>
<dbReference type="InterPro" id="IPR001138">
    <property type="entry name" value="Zn2Cys6_DnaBD"/>
</dbReference>
<feature type="compositionally biased region" description="Polar residues" evidence="2">
    <location>
        <begin position="1"/>
        <end position="13"/>
    </location>
</feature>
<evidence type="ECO:0000256" key="1">
    <source>
        <dbReference type="ARBA" id="ARBA00023242"/>
    </source>
</evidence>
<evidence type="ECO:0000313" key="5">
    <source>
        <dbReference type="RefSeq" id="XP_033459222.1"/>
    </source>
</evidence>
<dbReference type="SMART" id="SM00066">
    <property type="entry name" value="GAL4"/>
    <property type="match status" value="1"/>
</dbReference>
<dbReference type="CDD" id="cd00067">
    <property type="entry name" value="GAL4"/>
    <property type="match status" value="1"/>
</dbReference>
<dbReference type="Pfam" id="PF00172">
    <property type="entry name" value="Zn_clus"/>
    <property type="match status" value="1"/>
</dbReference>
<keyword evidence="4" id="KW-1185">Reference proteome</keyword>
<organism evidence="5">
    <name type="scientific">Dissoconium aciculare CBS 342.82</name>
    <dbReference type="NCBI Taxonomy" id="1314786"/>
    <lineage>
        <taxon>Eukaryota</taxon>
        <taxon>Fungi</taxon>
        <taxon>Dikarya</taxon>
        <taxon>Ascomycota</taxon>
        <taxon>Pezizomycotina</taxon>
        <taxon>Dothideomycetes</taxon>
        <taxon>Dothideomycetidae</taxon>
        <taxon>Mycosphaerellales</taxon>
        <taxon>Dissoconiaceae</taxon>
        <taxon>Dissoconium</taxon>
    </lineage>
</organism>
<dbReference type="RefSeq" id="XP_033459222.1">
    <property type="nucleotide sequence ID" value="XM_033604987.1"/>
</dbReference>
<evidence type="ECO:0000256" key="2">
    <source>
        <dbReference type="SAM" id="MobiDB-lite"/>
    </source>
</evidence>
<accession>A0A6J3M2E3</accession>
<name>A0A6J3M2E3_9PEZI</name>
<dbReference type="AlphaFoldDB" id="A0A6J3M2E3"/>
<dbReference type="PROSITE" id="PS50048">
    <property type="entry name" value="ZN2_CY6_FUNGAL_2"/>
    <property type="match status" value="1"/>
</dbReference>
<dbReference type="GO" id="GO:0000981">
    <property type="term" value="F:DNA-binding transcription factor activity, RNA polymerase II-specific"/>
    <property type="evidence" value="ECO:0007669"/>
    <property type="project" value="InterPro"/>
</dbReference>
<keyword evidence="1" id="KW-0539">Nucleus</keyword>
<proteinExistence type="predicted"/>
<dbReference type="InterPro" id="IPR021858">
    <property type="entry name" value="Fun_TF"/>
</dbReference>
<sequence length="428" mass="48126">MSSSNNTTTQARRNSIRAPKVGHKKSRKGCQTCKTRRVKCDETLPECHVCRRLGLTCTYAYVDGTPAVKTKVEDGSTTHIKSSPSDSHGYADMASIAPSLSAEPVQSHTLDESRQRRFTELRLMHHWMVNVSRPFGLTSPLVWRELWYDEVPQLALQHENVLYALFAMSATHLLTTLPNDREEILVQARLKYWVWALREQTAAVTNLGSSNTDAVAFAALLITMNALVMLQERSLEPYEPPMEWLEVGRGAFAVLPDIEKVDEHRGLKILIETTEPIWSASAKLDLAVDADLAAVLSQEIVSNDDWSDADTVEAYETALSYIGSFRRATTVDGTAADVFLRWITMFPFMVPRRFTDLVLEQRPRALVTLAIFFAVLGRTKALQFLGEIGDRTIARREVHAIRDVLPPEWQVFMAWPLAEVDSSPLIAQ</sequence>
<reference evidence="5" key="1">
    <citation type="submission" date="2020-01" db="EMBL/GenBank/DDBJ databases">
        <authorList>
            <consortium name="DOE Joint Genome Institute"/>
            <person name="Haridas S."/>
            <person name="Albert R."/>
            <person name="Binder M."/>
            <person name="Bloem J."/>
            <person name="Labutti K."/>
            <person name="Salamov A."/>
            <person name="Andreopoulos B."/>
            <person name="Baker S.E."/>
            <person name="Barry K."/>
            <person name="Bills G."/>
            <person name="Bluhm B.H."/>
            <person name="Cannon C."/>
            <person name="Castanera R."/>
            <person name="Culley D.E."/>
            <person name="Daum C."/>
            <person name="Ezra D."/>
            <person name="Gonzalez J.B."/>
            <person name="Henrissat B."/>
            <person name="Kuo A."/>
            <person name="Liang C."/>
            <person name="Lipzen A."/>
            <person name="Lutzoni F."/>
            <person name="Magnuson J."/>
            <person name="Mondo S."/>
            <person name="Nolan M."/>
            <person name="Ohm R."/>
            <person name="Pangilinan J."/>
            <person name="Park H.-J."/>
            <person name="Ramirez L."/>
            <person name="Alfaro M."/>
            <person name="Sun H."/>
            <person name="Tritt A."/>
            <person name="Yoshinaga Y."/>
            <person name="Zwiers L.-H."/>
            <person name="Turgeon B.G."/>
            <person name="Goodwin S.B."/>
            <person name="Spatafora J.W."/>
            <person name="Crous P.W."/>
            <person name="Grigoriev I.V."/>
        </authorList>
    </citation>
    <scope>NUCLEOTIDE SEQUENCE</scope>
    <source>
        <strain evidence="5">CBS 342.82</strain>
    </source>
</reference>
<dbReference type="PANTHER" id="PTHR47657:SF14">
    <property type="entry name" value="ZN(2)-C6 FUNGAL-TYPE DOMAIN-CONTAINING PROTEIN"/>
    <property type="match status" value="1"/>
</dbReference>
<feature type="region of interest" description="Disordered" evidence="2">
    <location>
        <begin position="1"/>
        <end position="27"/>
    </location>
</feature>
<gene>
    <name evidence="5" type="ORF">K489DRAFT_380928</name>
</gene>
<reference evidence="5" key="3">
    <citation type="submission" date="2025-08" db="UniProtKB">
        <authorList>
            <consortium name="RefSeq"/>
        </authorList>
    </citation>
    <scope>IDENTIFICATION</scope>
    <source>
        <strain evidence="5">CBS 342.82</strain>
    </source>
</reference>
<feature type="domain" description="Zn(2)-C6 fungal-type" evidence="3">
    <location>
        <begin position="29"/>
        <end position="59"/>
    </location>
</feature>
<dbReference type="Proteomes" id="UP000504637">
    <property type="component" value="Unplaced"/>
</dbReference>
<dbReference type="PROSITE" id="PS00463">
    <property type="entry name" value="ZN2_CY6_FUNGAL_1"/>
    <property type="match status" value="1"/>
</dbReference>
<evidence type="ECO:0000259" key="3">
    <source>
        <dbReference type="PROSITE" id="PS50048"/>
    </source>
</evidence>
<dbReference type="OrthoDB" id="416217at2759"/>
<evidence type="ECO:0000313" key="4">
    <source>
        <dbReference type="Proteomes" id="UP000504637"/>
    </source>
</evidence>
<protein>
    <recommendedName>
        <fullName evidence="3">Zn(2)-C6 fungal-type domain-containing protein</fullName>
    </recommendedName>
</protein>
<dbReference type="InterPro" id="IPR052400">
    <property type="entry name" value="Zn2-C6_fungal_TF"/>
</dbReference>
<dbReference type="SUPFAM" id="SSF57701">
    <property type="entry name" value="Zn2/Cys6 DNA-binding domain"/>
    <property type="match status" value="1"/>
</dbReference>
<dbReference type="Pfam" id="PF11951">
    <property type="entry name" value="Fungal_trans_2"/>
    <property type="match status" value="1"/>
</dbReference>